<feature type="transmembrane region" description="Helical" evidence="6">
    <location>
        <begin position="118"/>
        <end position="138"/>
    </location>
</feature>
<reference evidence="9 10" key="1">
    <citation type="submission" date="2024-06" db="EMBL/GenBank/DDBJ databases">
        <title>Genome of Rhodovulum iodosum, a marine photoferrotroph.</title>
        <authorList>
            <person name="Bianchini G."/>
            <person name="Nikeleit V."/>
            <person name="Kappler A."/>
            <person name="Bryce C."/>
            <person name="Sanchez-Baracaldo P."/>
        </authorList>
    </citation>
    <scope>NUCLEOTIDE SEQUENCE [LARGE SCALE GENOMIC DNA]</scope>
    <source>
        <strain evidence="9 10">UT/N1</strain>
    </source>
</reference>
<dbReference type="Gene3D" id="1.20.81.30">
    <property type="entry name" value="Type II secretion system (T2SS), domain F"/>
    <property type="match status" value="1"/>
</dbReference>
<evidence type="ECO:0000259" key="7">
    <source>
        <dbReference type="Pfam" id="PF00482"/>
    </source>
</evidence>
<feature type="transmembrane region" description="Helical" evidence="6">
    <location>
        <begin position="296"/>
        <end position="315"/>
    </location>
</feature>
<dbReference type="PANTHER" id="PTHR35007:SF1">
    <property type="entry name" value="PILUS ASSEMBLY PROTEIN"/>
    <property type="match status" value="1"/>
</dbReference>
<organism evidence="9 10">
    <name type="scientific">Rhodovulum iodosum</name>
    <dbReference type="NCBI Taxonomy" id="68291"/>
    <lineage>
        <taxon>Bacteria</taxon>
        <taxon>Pseudomonadati</taxon>
        <taxon>Pseudomonadota</taxon>
        <taxon>Alphaproteobacteria</taxon>
        <taxon>Rhodobacterales</taxon>
        <taxon>Paracoccaceae</taxon>
        <taxon>Rhodovulum</taxon>
    </lineage>
</organism>
<comment type="subcellular location">
    <subcellularLocation>
        <location evidence="1">Cell membrane</location>
        <topology evidence="1">Multi-pass membrane protein</topology>
    </subcellularLocation>
</comment>
<evidence type="ECO:0000313" key="9">
    <source>
        <dbReference type="EMBL" id="MEX5729746.1"/>
    </source>
</evidence>
<dbReference type="Pfam" id="PF19360">
    <property type="entry name" value="TadB_TadC_N"/>
    <property type="match status" value="1"/>
</dbReference>
<feature type="domain" description="Type II secretion system protein TadB-like N-terminal" evidence="8">
    <location>
        <begin position="12"/>
        <end position="117"/>
    </location>
</feature>
<feature type="transmembrane region" description="Helical" evidence="6">
    <location>
        <begin position="264"/>
        <end position="284"/>
    </location>
</feature>
<feature type="transmembrane region" description="Helical" evidence="6">
    <location>
        <begin position="92"/>
        <end position="112"/>
    </location>
</feature>
<evidence type="ECO:0000256" key="5">
    <source>
        <dbReference type="ARBA" id="ARBA00023136"/>
    </source>
</evidence>
<evidence type="ECO:0000256" key="6">
    <source>
        <dbReference type="SAM" id="Phobius"/>
    </source>
</evidence>
<keyword evidence="3 6" id="KW-0812">Transmembrane</keyword>
<evidence type="ECO:0000259" key="8">
    <source>
        <dbReference type="Pfam" id="PF19360"/>
    </source>
</evidence>
<evidence type="ECO:0000256" key="4">
    <source>
        <dbReference type="ARBA" id="ARBA00022989"/>
    </source>
</evidence>
<dbReference type="RefSeq" id="WP_125404750.1">
    <property type="nucleotide sequence ID" value="NZ_JBEHHI010000003.1"/>
</dbReference>
<dbReference type="Pfam" id="PF00482">
    <property type="entry name" value="T2SSF"/>
    <property type="match status" value="1"/>
</dbReference>
<evidence type="ECO:0000256" key="2">
    <source>
        <dbReference type="ARBA" id="ARBA00022475"/>
    </source>
</evidence>
<feature type="domain" description="Type II secretion system protein GspF" evidence="7">
    <location>
        <begin position="156"/>
        <end position="280"/>
    </location>
</feature>
<keyword evidence="2" id="KW-1003">Cell membrane</keyword>
<keyword evidence="5 6" id="KW-0472">Membrane</keyword>
<dbReference type="Proteomes" id="UP001560019">
    <property type="component" value="Unassembled WGS sequence"/>
</dbReference>
<name>A0ABV3XWK1_9RHOB</name>
<proteinExistence type="predicted"/>
<evidence type="ECO:0000313" key="10">
    <source>
        <dbReference type="Proteomes" id="UP001560019"/>
    </source>
</evidence>
<dbReference type="InterPro" id="IPR045824">
    <property type="entry name" value="T2SS_TadB-like_N"/>
</dbReference>
<accession>A0ABV3XWK1</accession>
<sequence>MFQYFGNSEILFVVYVLVFVGVLLAFEGLRQALMYNSSDAAARNRRLRAMRRGASTAEVLELLRPPKQGGLLGLIPYFGNLRQLLSQAGLTISPPVFIAICLLSSVPVYIFASRYVDPGLAAMGAIAVVLFFPMALVYDARKKRMEKLEKQLPDALDLMARGLRVGHPLNATVASVAQEMPDPIGSEFGILLDQVSYGDDIATGFADLAERIGTEDVQMLSVSVGIQHGTGGNLARILEVLAQVIRDRSTMRRKIRALSSEGRLSANILSALPVLIYAIMSVLVPSFYGDIKDDPLFLPIAIAIVTLVFLNFIMLKKLVNFDF</sequence>
<feature type="transmembrane region" description="Helical" evidence="6">
    <location>
        <begin position="12"/>
        <end position="29"/>
    </location>
</feature>
<dbReference type="InterPro" id="IPR042094">
    <property type="entry name" value="T2SS_GspF_sf"/>
</dbReference>
<gene>
    <name evidence="9" type="ORF">Ga0609869_003099</name>
</gene>
<dbReference type="PANTHER" id="PTHR35007">
    <property type="entry name" value="INTEGRAL MEMBRANE PROTEIN-RELATED"/>
    <property type="match status" value="1"/>
</dbReference>
<dbReference type="InterPro" id="IPR018076">
    <property type="entry name" value="T2SS_GspF_dom"/>
</dbReference>
<keyword evidence="4 6" id="KW-1133">Transmembrane helix</keyword>
<protein>
    <submittedName>
        <fullName evidence="9">Tight adherence protein B</fullName>
    </submittedName>
</protein>
<comment type="caution">
    <text evidence="9">The sequence shown here is derived from an EMBL/GenBank/DDBJ whole genome shotgun (WGS) entry which is preliminary data.</text>
</comment>
<dbReference type="EMBL" id="JBEHHI010000003">
    <property type="protein sequence ID" value="MEX5729746.1"/>
    <property type="molecule type" value="Genomic_DNA"/>
</dbReference>
<keyword evidence="10" id="KW-1185">Reference proteome</keyword>
<evidence type="ECO:0000256" key="1">
    <source>
        <dbReference type="ARBA" id="ARBA00004651"/>
    </source>
</evidence>
<evidence type="ECO:0000256" key="3">
    <source>
        <dbReference type="ARBA" id="ARBA00022692"/>
    </source>
</evidence>